<proteinExistence type="predicted"/>
<dbReference type="Proteomes" id="UP001490330">
    <property type="component" value="Unassembled WGS sequence"/>
</dbReference>
<keyword evidence="3" id="KW-1185">Reference proteome</keyword>
<evidence type="ECO:0000256" key="1">
    <source>
        <dbReference type="SAM" id="MobiDB-lite"/>
    </source>
</evidence>
<dbReference type="RefSeq" id="WP_350720290.1">
    <property type="nucleotide sequence ID" value="NZ_JBEPCO010000018.1"/>
</dbReference>
<reference evidence="2 3" key="1">
    <citation type="submission" date="2024-06" db="EMBL/GenBank/DDBJ databases">
        <title>The Natural Products Discovery Center: Release of the First 8490 Sequenced Strains for Exploring Actinobacteria Biosynthetic Diversity.</title>
        <authorList>
            <person name="Kalkreuter E."/>
            <person name="Kautsar S.A."/>
            <person name="Yang D."/>
            <person name="Bader C.D."/>
            <person name="Teijaro C.N."/>
            <person name="Fluegel L."/>
            <person name="Davis C.M."/>
            <person name="Simpson J.R."/>
            <person name="Lauterbach L."/>
            <person name="Steele A.D."/>
            <person name="Gui C."/>
            <person name="Meng S."/>
            <person name="Li G."/>
            <person name="Viehrig K."/>
            <person name="Ye F."/>
            <person name="Su P."/>
            <person name="Kiefer A.F."/>
            <person name="Nichols A."/>
            <person name="Cepeda A.J."/>
            <person name="Yan W."/>
            <person name="Fan B."/>
            <person name="Jiang Y."/>
            <person name="Adhikari A."/>
            <person name="Zheng C.-J."/>
            <person name="Schuster L."/>
            <person name="Cowan T.M."/>
            <person name="Smanski M.J."/>
            <person name="Chevrette M.G."/>
            <person name="De Carvalho L.P.S."/>
            <person name="Shen B."/>
        </authorList>
    </citation>
    <scope>NUCLEOTIDE SEQUENCE [LARGE SCALE GENOMIC DNA]</scope>
    <source>
        <strain evidence="2 3">NPDC000632</strain>
    </source>
</reference>
<protein>
    <submittedName>
        <fullName evidence="2">Uncharacterized protein</fullName>
    </submittedName>
</protein>
<gene>
    <name evidence="2" type="ORF">ABT322_21265</name>
</gene>
<name>A0ABV1VID2_9ACTN</name>
<organism evidence="2 3">
    <name type="scientific">Streptomyces flaveolus</name>
    <dbReference type="NCBI Taxonomy" id="67297"/>
    <lineage>
        <taxon>Bacteria</taxon>
        <taxon>Bacillati</taxon>
        <taxon>Actinomycetota</taxon>
        <taxon>Actinomycetes</taxon>
        <taxon>Kitasatosporales</taxon>
        <taxon>Streptomycetaceae</taxon>
        <taxon>Streptomyces</taxon>
    </lineage>
</organism>
<sequence>MDTDAGKLESAKRMGADEALPSGDEAIERIKDLTGSRALSRCWTWSASTRLCGWPLRWPGCSAT</sequence>
<accession>A0ABV1VID2</accession>
<evidence type="ECO:0000313" key="2">
    <source>
        <dbReference type="EMBL" id="MER6906250.1"/>
    </source>
</evidence>
<feature type="compositionally biased region" description="Basic and acidic residues" evidence="1">
    <location>
        <begin position="1"/>
        <end position="16"/>
    </location>
</feature>
<evidence type="ECO:0000313" key="3">
    <source>
        <dbReference type="Proteomes" id="UP001490330"/>
    </source>
</evidence>
<feature type="region of interest" description="Disordered" evidence="1">
    <location>
        <begin position="1"/>
        <end position="21"/>
    </location>
</feature>
<dbReference type="EMBL" id="JBEPCV010000021">
    <property type="protein sequence ID" value="MER6906250.1"/>
    <property type="molecule type" value="Genomic_DNA"/>
</dbReference>
<comment type="caution">
    <text evidence="2">The sequence shown here is derived from an EMBL/GenBank/DDBJ whole genome shotgun (WGS) entry which is preliminary data.</text>
</comment>